<dbReference type="Proteomes" id="UP000307768">
    <property type="component" value="Unassembled WGS sequence"/>
</dbReference>
<feature type="compositionally biased region" description="Pro residues" evidence="1">
    <location>
        <begin position="71"/>
        <end position="81"/>
    </location>
</feature>
<keyword evidence="2" id="KW-0472">Membrane</keyword>
<keyword evidence="2" id="KW-1133">Transmembrane helix</keyword>
<dbReference type="InterPro" id="IPR011044">
    <property type="entry name" value="Quino_amine_DH_bsu"/>
</dbReference>
<organism evidence="3 4">
    <name type="scientific">Mumia zhuanghuii</name>
    <dbReference type="NCBI Taxonomy" id="2585211"/>
    <lineage>
        <taxon>Bacteria</taxon>
        <taxon>Bacillati</taxon>
        <taxon>Actinomycetota</taxon>
        <taxon>Actinomycetes</taxon>
        <taxon>Propionibacteriales</taxon>
        <taxon>Nocardioidaceae</taxon>
        <taxon>Mumia</taxon>
    </lineage>
</organism>
<evidence type="ECO:0000313" key="3">
    <source>
        <dbReference type="EMBL" id="KAA1422907.1"/>
    </source>
</evidence>
<comment type="caution">
    <text evidence="3">The sequence shown here is derived from an EMBL/GenBank/DDBJ whole genome shotgun (WGS) entry which is preliminary data.</text>
</comment>
<protein>
    <recommendedName>
        <fullName evidence="5">WD40 repeat domain-containing protein</fullName>
    </recommendedName>
</protein>
<dbReference type="RefSeq" id="WP_149769857.1">
    <property type="nucleotide sequence ID" value="NZ_VDFQ02000003.1"/>
</dbReference>
<accession>A0A5Q6RXW5</accession>
<evidence type="ECO:0000256" key="2">
    <source>
        <dbReference type="SAM" id="Phobius"/>
    </source>
</evidence>
<evidence type="ECO:0000256" key="1">
    <source>
        <dbReference type="SAM" id="MobiDB-lite"/>
    </source>
</evidence>
<feature type="region of interest" description="Disordered" evidence="1">
    <location>
        <begin position="68"/>
        <end position="90"/>
    </location>
</feature>
<name>A0A5Q6RXW5_9ACTN</name>
<keyword evidence="2" id="KW-0812">Transmembrane</keyword>
<dbReference type="EMBL" id="VDFQ02000003">
    <property type="protein sequence ID" value="KAA1422907.1"/>
    <property type="molecule type" value="Genomic_DNA"/>
</dbReference>
<gene>
    <name evidence="3" type="ORF">FE697_012240</name>
</gene>
<evidence type="ECO:0008006" key="5">
    <source>
        <dbReference type="Google" id="ProtNLM"/>
    </source>
</evidence>
<dbReference type="SUPFAM" id="SSF50969">
    <property type="entry name" value="YVTN repeat-like/Quinoprotein amine dehydrogenase"/>
    <property type="match status" value="1"/>
</dbReference>
<feature type="transmembrane region" description="Helical" evidence="2">
    <location>
        <begin position="37"/>
        <end position="60"/>
    </location>
</feature>
<dbReference type="AlphaFoldDB" id="A0A5Q6RXW5"/>
<reference evidence="3 4" key="1">
    <citation type="submission" date="2019-09" db="EMBL/GenBank/DDBJ databases">
        <title>Mumia zhuanghuii sp. nov. isolated from the intestinal contents of plateau pika (Ochotona curzoniae) in the Qinghai-Tibet plateau of China.</title>
        <authorList>
            <person name="Tian Z."/>
        </authorList>
    </citation>
    <scope>NUCLEOTIDE SEQUENCE [LARGE SCALE GENOMIC DNA]</scope>
    <source>
        <strain evidence="4">350</strain>
    </source>
</reference>
<proteinExistence type="predicted"/>
<evidence type="ECO:0000313" key="4">
    <source>
        <dbReference type="Proteomes" id="UP000307768"/>
    </source>
</evidence>
<sequence>MTLEELVRESIVDHTAGTAPTPDMAALTKQRRFPSQIVRLVPVVAAAAAVAVIVGGVFAAQHVVGGDAQPAPTPTAIPTPAPTTAAPTSPLKARSDLRIHLAGDEVSIGGARHTRQHGHGRALTVATRYGLVYIGDDVRPYLMLPDGTEVALARQLTDSNWRPTLVADPDGTTVAWTSSNDGRLTAHVYDLAQQREVASLASAASLIGLDDGVLVDEVPDGGGSSYRAWDAAGYGGFQPLRKGGRVAAVGVAGRTIFFVGPGGLIVESTEGSALAGWQTVRLTEKLGSRSPDDYHLSPDGRLQLLRGSAVKDDDRAGTPIVARDVVSGARTELAISADRLGTPRLAYDSDGSLLVLTRTVGGDGWSLYDCRSPQGGPEWVQCTLKESGIEDASFPGDSGYQAPFPS</sequence>